<dbReference type="Gene3D" id="3.30.559.30">
    <property type="entry name" value="Nonribosomal peptide synthetase, condensation domain"/>
    <property type="match status" value="1"/>
</dbReference>
<reference evidence="3" key="1">
    <citation type="journal article" date="2019" name="Int. J. Syst. Evol. Microbiol.">
        <title>The Global Catalogue of Microorganisms (GCM) 10K type strain sequencing project: providing services to taxonomists for standard genome sequencing and annotation.</title>
        <authorList>
            <consortium name="The Broad Institute Genomics Platform"/>
            <consortium name="The Broad Institute Genome Sequencing Center for Infectious Disease"/>
            <person name="Wu L."/>
            <person name="Ma J."/>
        </authorList>
    </citation>
    <scope>NUCLEOTIDE SEQUENCE [LARGE SCALE GENOMIC DNA]</scope>
    <source>
        <strain evidence="3">JCM 18298</strain>
    </source>
</reference>
<dbReference type="InterPro" id="IPR023213">
    <property type="entry name" value="CAT-like_dom_sf"/>
</dbReference>
<evidence type="ECO:0000313" key="2">
    <source>
        <dbReference type="EMBL" id="GAA5060933.1"/>
    </source>
</evidence>
<evidence type="ECO:0000259" key="1">
    <source>
        <dbReference type="Pfam" id="PF00668"/>
    </source>
</evidence>
<name>A0ABP9KKR3_9NOCA</name>
<proteinExistence type="predicted"/>
<protein>
    <submittedName>
        <fullName evidence="2">Condensation domain-containing protein</fullName>
    </submittedName>
</protein>
<keyword evidence="3" id="KW-1185">Reference proteome</keyword>
<feature type="domain" description="Condensation" evidence="1">
    <location>
        <begin position="54"/>
        <end position="349"/>
    </location>
</feature>
<dbReference type="Proteomes" id="UP001500603">
    <property type="component" value="Unassembled WGS sequence"/>
</dbReference>
<dbReference type="SUPFAM" id="SSF52777">
    <property type="entry name" value="CoA-dependent acyltransferases"/>
    <property type="match status" value="2"/>
</dbReference>
<gene>
    <name evidence="2" type="ORF">GCM10023318_42950</name>
</gene>
<evidence type="ECO:0000313" key="3">
    <source>
        <dbReference type="Proteomes" id="UP001500603"/>
    </source>
</evidence>
<dbReference type="Pfam" id="PF00668">
    <property type="entry name" value="Condensation"/>
    <property type="match status" value="1"/>
</dbReference>
<organism evidence="2 3">
    <name type="scientific">Nocardia callitridis</name>
    <dbReference type="NCBI Taxonomy" id="648753"/>
    <lineage>
        <taxon>Bacteria</taxon>
        <taxon>Bacillati</taxon>
        <taxon>Actinomycetota</taxon>
        <taxon>Actinomycetes</taxon>
        <taxon>Mycobacteriales</taxon>
        <taxon>Nocardiaceae</taxon>
        <taxon>Nocardia</taxon>
    </lineage>
</organism>
<accession>A0ABP9KKR3</accession>
<dbReference type="PANTHER" id="PTHR45527">
    <property type="entry name" value="NONRIBOSOMAL PEPTIDE SYNTHETASE"/>
    <property type="match status" value="1"/>
</dbReference>
<dbReference type="EMBL" id="BAABJM010000004">
    <property type="protein sequence ID" value="GAA5060933.1"/>
    <property type="molecule type" value="Genomic_DNA"/>
</dbReference>
<dbReference type="PANTHER" id="PTHR45527:SF1">
    <property type="entry name" value="FATTY ACID SYNTHASE"/>
    <property type="match status" value="1"/>
</dbReference>
<sequence>MRVTTIDHYLPEPGTFVWWAPESAATESVPSPVAPSFNQRVHLASAERGSTWLAGSFEVEGAIDHAALELAYRGLIDRHGSLRSSFVSTVRGPSRRRYPTPRLRRQDGVRADTATQLRDLLRQAFTERCRPFGFPAYLLGAIDRPERSTIICGFDHAHVDSYSIAIVIEDMRRLYQGFRSETLPKTGDFVDFCAEQAAVAPTLDDQRLHEWHRFFGTRASPPTFPLDLGLAPGTKAPQASDLRQVLDAAAVERFETLCRGQGSGVFAGCLAAMAESVRSLGGGDRTRVLFPMHTRHHDAWRHAVGWFTSDAPIEVDTDADPATAIRRTGRGVRAGIELGTLPLEHVVAALGGLDLVRDDIFMMSYIDYRRLPGATHHHAVRAQHISNVSAADDAQFWLSRTADGLALRSRYPDTAEAHSVIAGFLDEFQHTLLRFGAASHGVTGAARRGLTLLA</sequence>
<dbReference type="InterPro" id="IPR001242">
    <property type="entry name" value="Condensation_dom"/>
</dbReference>
<comment type="caution">
    <text evidence="2">The sequence shown here is derived from an EMBL/GenBank/DDBJ whole genome shotgun (WGS) entry which is preliminary data.</text>
</comment>
<dbReference type="RefSeq" id="WP_345497366.1">
    <property type="nucleotide sequence ID" value="NZ_BAABJM010000004.1"/>
</dbReference>
<dbReference type="Gene3D" id="3.30.559.10">
    <property type="entry name" value="Chloramphenicol acetyltransferase-like domain"/>
    <property type="match status" value="1"/>
</dbReference>